<dbReference type="PANTHER" id="PTHR19282:SF534">
    <property type="entry name" value="TETRASPANIN FAMILY-RELATED"/>
    <property type="match status" value="1"/>
</dbReference>
<dbReference type="Gene3D" id="1.10.1450.10">
    <property type="entry name" value="Tetraspanin"/>
    <property type="match status" value="1"/>
</dbReference>
<dbReference type="PRINTS" id="PR00259">
    <property type="entry name" value="TMFOUR"/>
</dbReference>
<dbReference type="OMA" id="DKHMILI"/>
<dbReference type="AlphaFoldDB" id="A7SK25"/>
<dbReference type="PhylomeDB" id="A7SK25"/>
<evidence type="ECO:0000256" key="5">
    <source>
        <dbReference type="ARBA" id="ARBA00023136"/>
    </source>
</evidence>
<dbReference type="InterPro" id="IPR000301">
    <property type="entry name" value="Tetraspanin_animals"/>
</dbReference>
<dbReference type="Pfam" id="PF00335">
    <property type="entry name" value="Tetraspanin"/>
    <property type="match status" value="1"/>
</dbReference>
<evidence type="ECO:0000256" key="4">
    <source>
        <dbReference type="ARBA" id="ARBA00022989"/>
    </source>
</evidence>
<dbReference type="Proteomes" id="UP000001593">
    <property type="component" value="Unassembled WGS sequence"/>
</dbReference>
<dbReference type="EMBL" id="DS469683">
    <property type="protein sequence ID" value="EDO35938.1"/>
    <property type="molecule type" value="Genomic_DNA"/>
</dbReference>
<keyword evidence="8" id="KW-1185">Reference proteome</keyword>
<evidence type="ECO:0000313" key="8">
    <source>
        <dbReference type="Proteomes" id="UP000001593"/>
    </source>
</evidence>
<sequence>MCGIKCMKYLLFVFNFFFWLSGLAVLGIGIWTKVDAGQFDSFLGSSGYSIPAWTMIGAGAFVTFVGFFGCCGAVKESRCMLATWLKYLLTILLSLSKQVNLFELYLKFFLLWHQVQEEIKINLDEQIRNTYGYDSEVESHINNLQIRLKCCGGERPGDWLGSKWKRDLNKDKIVPLSCCTENANKTTCYKDDTYKEVYSSGCVNELKTFVDKHMILIGAIAVGISIVQLLGMIFSCCLFCAIDND</sequence>
<proteinExistence type="inferred from homology"/>
<feature type="transmembrane region" description="Helical" evidence="6">
    <location>
        <begin position="9"/>
        <end position="32"/>
    </location>
</feature>
<dbReference type="GO" id="GO:0005886">
    <property type="term" value="C:plasma membrane"/>
    <property type="evidence" value="ECO:0000318"/>
    <property type="project" value="GO_Central"/>
</dbReference>
<protein>
    <recommendedName>
        <fullName evidence="6">Tetraspanin</fullName>
    </recommendedName>
</protein>
<evidence type="ECO:0000256" key="3">
    <source>
        <dbReference type="ARBA" id="ARBA00022692"/>
    </source>
</evidence>
<dbReference type="InterPro" id="IPR008952">
    <property type="entry name" value="Tetraspanin_EC2_sf"/>
</dbReference>
<dbReference type="HOGENOM" id="CLU_055524_4_2_1"/>
<feature type="transmembrane region" description="Helical" evidence="6">
    <location>
        <begin position="214"/>
        <end position="242"/>
    </location>
</feature>
<reference evidence="7 8" key="1">
    <citation type="journal article" date="2007" name="Science">
        <title>Sea anemone genome reveals ancestral eumetazoan gene repertoire and genomic organization.</title>
        <authorList>
            <person name="Putnam N.H."/>
            <person name="Srivastava M."/>
            <person name="Hellsten U."/>
            <person name="Dirks B."/>
            <person name="Chapman J."/>
            <person name="Salamov A."/>
            <person name="Terry A."/>
            <person name="Shapiro H."/>
            <person name="Lindquist E."/>
            <person name="Kapitonov V.V."/>
            <person name="Jurka J."/>
            <person name="Genikhovich G."/>
            <person name="Grigoriev I.V."/>
            <person name="Lucas S.M."/>
            <person name="Steele R.E."/>
            <person name="Finnerty J.R."/>
            <person name="Technau U."/>
            <person name="Martindale M.Q."/>
            <person name="Rokhsar D.S."/>
        </authorList>
    </citation>
    <scope>NUCLEOTIDE SEQUENCE [LARGE SCALE GENOMIC DNA]</scope>
    <source>
        <strain evidence="8">CH2 X CH6</strain>
    </source>
</reference>
<organism evidence="7 8">
    <name type="scientific">Nematostella vectensis</name>
    <name type="common">Starlet sea anemone</name>
    <dbReference type="NCBI Taxonomy" id="45351"/>
    <lineage>
        <taxon>Eukaryota</taxon>
        <taxon>Metazoa</taxon>
        <taxon>Cnidaria</taxon>
        <taxon>Anthozoa</taxon>
        <taxon>Hexacorallia</taxon>
        <taxon>Actiniaria</taxon>
        <taxon>Edwardsiidae</taxon>
        <taxon>Nematostella</taxon>
    </lineage>
</organism>
<dbReference type="InParanoid" id="A7SK25"/>
<feature type="transmembrane region" description="Helical" evidence="6">
    <location>
        <begin position="52"/>
        <end position="72"/>
    </location>
</feature>
<evidence type="ECO:0000313" key="7">
    <source>
        <dbReference type="EMBL" id="EDO35938.1"/>
    </source>
</evidence>
<evidence type="ECO:0000256" key="2">
    <source>
        <dbReference type="ARBA" id="ARBA00006840"/>
    </source>
</evidence>
<name>A7SK25_NEMVE</name>
<dbReference type="SUPFAM" id="SSF48652">
    <property type="entry name" value="Tetraspanin"/>
    <property type="match status" value="1"/>
</dbReference>
<accession>A7SK25</accession>
<keyword evidence="3 6" id="KW-0812">Transmembrane</keyword>
<dbReference type="eggNOG" id="KOG3882">
    <property type="taxonomic scope" value="Eukaryota"/>
</dbReference>
<dbReference type="PIRSF" id="PIRSF002419">
    <property type="entry name" value="Tetraspanin"/>
    <property type="match status" value="1"/>
</dbReference>
<evidence type="ECO:0000256" key="6">
    <source>
        <dbReference type="RuleBase" id="RU361218"/>
    </source>
</evidence>
<comment type="caution">
    <text evidence="6">Lacks conserved residue(s) required for the propagation of feature annotation.</text>
</comment>
<dbReference type="PANTHER" id="PTHR19282">
    <property type="entry name" value="TETRASPANIN"/>
    <property type="match status" value="1"/>
</dbReference>
<gene>
    <name evidence="7" type="ORF">NEMVEDRAFT_v1g171463</name>
</gene>
<comment type="subcellular location">
    <subcellularLocation>
        <location evidence="1 6">Membrane</location>
        <topology evidence="1 6">Multi-pass membrane protein</topology>
    </subcellularLocation>
</comment>
<comment type="similarity">
    <text evidence="2 6">Belongs to the tetraspanin (TM4SF) family.</text>
</comment>
<dbReference type="InterPro" id="IPR018499">
    <property type="entry name" value="Tetraspanin/Peripherin"/>
</dbReference>
<evidence type="ECO:0000256" key="1">
    <source>
        <dbReference type="ARBA" id="ARBA00004141"/>
    </source>
</evidence>
<keyword evidence="5 6" id="KW-0472">Membrane</keyword>
<keyword evidence="4 6" id="KW-1133">Transmembrane helix</keyword>
<dbReference type="FunFam" id="1.10.1450.10:FF:000079">
    <property type="entry name" value="Tetraspanin"/>
    <property type="match status" value="1"/>
</dbReference>